<reference evidence="2 3" key="1">
    <citation type="submission" date="2024-10" db="EMBL/GenBank/DDBJ databases">
        <title>The Natural Products Discovery Center: Release of the First 8490 Sequenced Strains for Exploring Actinobacteria Biosynthetic Diversity.</title>
        <authorList>
            <person name="Kalkreuter E."/>
            <person name="Kautsar S.A."/>
            <person name="Yang D."/>
            <person name="Bader C.D."/>
            <person name="Teijaro C.N."/>
            <person name="Fluegel L."/>
            <person name="Davis C.M."/>
            <person name="Simpson J.R."/>
            <person name="Lauterbach L."/>
            <person name="Steele A.D."/>
            <person name="Gui C."/>
            <person name="Meng S."/>
            <person name="Li G."/>
            <person name="Viehrig K."/>
            <person name="Ye F."/>
            <person name="Su P."/>
            <person name="Kiefer A.F."/>
            <person name="Nichols A."/>
            <person name="Cepeda A.J."/>
            <person name="Yan W."/>
            <person name="Fan B."/>
            <person name="Jiang Y."/>
            <person name="Adhikari A."/>
            <person name="Zheng C.-J."/>
            <person name="Schuster L."/>
            <person name="Cowan T.M."/>
            <person name="Smanski M.J."/>
            <person name="Chevrette M.G."/>
            <person name="De Carvalho L.P.S."/>
            <person name="Shen B."/>
        </authorList>
    </citation>
    <scope>NUCLEOTIDE SEQUENCE [LARGE SCALE GENOMIC DNA]</scope>
    <source>
        <strain evidence="2 3">NPDC087045</strain>
    </source>
</reference>
<dbReference type="RefSeq" id="WP_402700300.1">
    <property type="nucleotide sequence ID" value="NZ_JBIUZV010000005.1"/>
</dbReference>
<evidence type="ECO:0000313" key="3">
    <source>
        <dbReference type="Proteomes" id="UP001617427"/>
    </source>
</evidence>
<evidence type="ECO:0000256" key="1">
    <source>
        <dbReference type="SAM" id="SignalP"/>
    </source>
</evidence>
<feature type="signal peptide" evidence="1">
    <location>
        <begin position="1"/>
        <end position="29"/>
    </location>
</feature>
<protein>
    <recommendedName>
        <fullName evidence="4">Lipoprotein</fullName>
    </recommendedName>
</protein>
<keyword evidence="1" id="KW-0732">Signal</keyword>
<organism evidence="2 3">
    <name type="scientific">Herbaspirillum chlorophenolicum</name>
    <dbReference type="NCBI Taxonomy" id="211589"/>
    <lineage>
        <taxon>Bacteria</taxon>
        <taxon>Pseudomonadati</taxon>
        <taxon>Pseudomonadota</taxon>
        <taxon>Betaproteobacteria</taxon>
        <taxon>Burkholderiales</taxon>
        <taxon>Oxalobacteraceae</taxon>
        <taxon>Herbaspirillum</taxon>
    </lineage>
</organism>
<accession>A0ABW8EXU9</accession>
<keyword evidence="3" id="KW-1185">Reference proteome</keyword>
<comment type="caution">
    <text evidence="2">The sequence shown here is derived from an EMBL/GenBank/DDBJ whole genome shotgun (WGS) entry which is preliminary data.</text>
</comment>
<sequence length="174" mass="19785">MHTLFSLPHRPRMMLAAALAAASMLTGCASLFQPPVAPGEAEEQVLARLGPPTNVYQDGNTRLFEYGAGAFGQYQYMARIGPDHRLVSYEQVWTIENFRAIRVGQDTKEDVLRRVGRPTEITRYARIPYEAWNYGFKESGVWNSQMTVYFTDQGIVQKVENGPDPRFDDSRFPF</sequence>
<dbReference type="Proteomes" id="UP001617427">
    <property type="component" value="Unassembled WGS sequence"/>
</dbReference>
<evidence type="ECO:0000313" key="2">
    <source>
        <dbReference type="EMBL" id="MFJ3046273.1"/>
    </source>
</evidence>
<feature type="chain" id="PRO_5047424604" description="Lipoprotein" evidence="1">
    <location>
        <begin position="30"/>
        <end position="174"/>
    </location>
</feature>
<name>A0ABW8EXU9_9BURK</name>
<dbReference type="EMBL" id="JBIUZV010000005">
    <property type="protein sequence ID" value="MFJ3046273.1"/>
    <property type="molecule type" value="Genomic_DNA"/>
</dbReference>
<evidence type="ECO:0008006" key="4">
    <source>
        <dbReference type="Google" id="ProtNLM"/>
    </source>
</evidence>
<gene>
    <name evidence="2" type="ORF">ACIPEN_10600</name>
</gene>
<proteinExistence type="predicted"/>